<dbReference type="Gene3D" id="1.10.565.10">
    <property type="entry name" value="Retinoid X Receptor"/>
    <property type="match status" value="1"/>
</dbReference>
<evidence type="ECO:0000256" key="8">
    <source>
        <dbReference type="SAM" id="MobiDB-lite"/>
    </source>
</evidence>
<evidence type="ECO:0000256" key="4">
    <source>
        <dbReference type="ARBA" id="ARBA00023121"/>
    </source>
</evidence>
<reference evidence="9 10" key="1">
    <citation type="submission" date="2023-05" db="EMBL/GenBank/DDBJ databases">
        <title>B98-5 Cell Line De Novo Hybrid Assembly: An Optical Mapping Approach.</title>
        <authorList>
            <person name="Kananen K."/>
            <person name="Auerbach J.A."/>
            <person name="Kautto E."/>
            <person name="Blachly J.S."/>
        </authorList>
    </citation>
    <scope>NUCLEOTIDE SEQUENCE [LARGE SCALE GENOMIC DNA]</scope>
    <source>
        <strain evidence="9">B95-8</strain>
        <tissue evidence="9">Cell line</tissue>
    </source>
</reference>
<proteinExistence type="predicted"/>
<keyword evidence="2" id="KW-0597">Phosphoprotein</keyword>
<evidence type="ECO:0000256" key="3">
    <source>
        <dbReference type="ARBA" id="ARBA00023015"/>
    </source>
</evidence>
<evidence type="ECO:0000256" key="5">
    <source>
        <dbReference type="ARBA" id="ARBA00023159"/>
    </source>
</evidence>
<dbReference type="EMBL" id="JASSZA010000001">
    <property type="protein sequence ID" value="KAK2120305.1"/>
    <property type="molecule type" value="Genomic_DNA"/>
</dbReference>
<keyword evidence="7" id="KW-0675">Receptor</keyword>
<name>A0ABQ9WF81_SAGOE</name>
<keyword evidence="6" id="KW-0804">Transcription</keyword>
<organism evidence="9 10">
    <name type="scientific">Saguinus oedipus</name>
    <name type="common">Cotton-top tamarin</name>
    <name type="synonym">Oedipomidas oedipus</name>
    <dbReference type="NCBI Taxonomy" id="9490"/>
    <lineage>
        <taxon>Eukaryota</taxon>
        <taxon>Metazoa</taxon>
        <taxon>Chordata</taxon>
        <taxon>Craniata</taxon>
        <taxon>Vertebrata</taxon>
        <taxon>Euteleostomi</taxon>
        <taxon>Mammalia</taxon>
        <taxon>Eutheria</taxon>
        <taxon>Euarchontoglires</taxon>
        <taxon>Primates</taxon>
        <taxon>Haplorrhini</taxon>
        <taxon>Platyrrhini</taxon>
        <taxon>Cebidae</taxon>
        <taxon>Callitrichinae</taxon>
        <taxon>Saguinus</taxon>
    </lineage>
</organism>
<accession>A0ABQ9WF81</accession>
<keyword evidence="4" id="KW-0446">Lipid-binding</keyword>
<evidence type="ECO:0000313" key="9">
    <source>
        <dbReference type="EMBL" id="KAK2120305.1"/>
    </source>
</evidence>
<dbReference type="InterPro" id="IPR035500">
    <property type="entry name" value="NHR-like_dom_sf"/>
</dbReference>
<dbReference type="PANTHER" id="PTHR24086:SF24">
    <property type="entry name" value="STEROIDOGENIC FACTOR 1"/>
    <property type="match status" value="1"/>
</dbReference>
<comment type="subcellular location">
    <subcellularLocation>
        <location evidence="1">Nucleus</location>
    </subcellularLocation>
</comment>
<dbReference type="InterPro" id="IPR016355">
    <property type="entry name" value="NR5-like"/>
</dbReference>
<feature type="compositionally biased region" description="Pro residues" evidence="8">
    <location>
        <begin position="39"/>
        <end position="52"/>
    </location>
</feature>
<comment type="caution">
    <text evidence="9">The sequence shown here is derived from an EMBL/GenBank/DDBJ whole genome shotgun (WGS) entry which is preliminary data.</text>
</comment>
<protein>
    <submittedName>
        <fullName evidence="9">Steroidogenic factor 1</fullName>
    </submittedName>
</protein>
<evidence type="ECO:0000256" key="7">
    <source>
        <dbReference type="ARBA" id="ARBA00023170"/>
    </source>
</evidence>
<keyword evidence="3" id="KW-0805">Transcription regulation</keyword>
<gene>
    <name evidence="9" type="primary">NR5A1_2</name>
    <name evidence="9" type="ORF">P7K49_001691</name>
</gene>
<keyword evidence="10" id="KW-1185">Reference proteome</keyword>
<feature type="region of interest" description="Disordered" evidence="8">
    <location>
        <begin position="1"/>
        <end position="72"/>
    </location>
</feature>
<sequence>MRGGRNKFGPMYKRDRALKQQKKAQIRANGFKLETGPPMGVPPPPPPPPDYALPPSLHVPEPKGLASGPPAGPMGDFGAPALPMAVPGAHGPLAGYLYPAFPGRAIKSEYPEPYASPPQPGLPYGYPEPFSGGPSVPELILQLLQLEPDEDQVRARILGCLQEPTKGRPDQPAAFGLLCRMADQTFISIVDWARRCMVFKELEVSLSFCLAVLASLSSRQPKP</sequence>
<dbReference type="Proteomes" id="UP001266305">
    <property type="component" value="Unassembled WGS sequence"/>
</dbReference>
<evidence type="ECO:0000256" key="1">
    <source>
        <dbReference type="ARBA" id="ARBA00004123"/>
    </source>
</evidence>
<evidence type="ECO:0000313" key="10">
    <source>
        <dbReference type="Proteomes" id="UP001266305"/>
    </source>
</evidence>
<keyword evidence="5" id="KW-0010">Activator</keyword>
<dbReference type="SUPFAM" id="SSF48508">
    <property type="entry name" value="Nuclear receptor ligand-binding domain"/>
    <property type="match status" value="1"/>
</dbReference>
<evidence type="ECO:0000256" key="2">
    <source>
        <dbReference type="ARBA" id="ARBA00022553"/>
    </source>
</evidence>
<dbReference type="PANTHER" id="PTHR24086">
    <property type="entry name" value="NUCLEAR RECEPTOR SUBFAMILY 5 GROUP A"/>
    <property type="match status" value="1"/>
</dbReference>
<evidence type="ECO:0000256" key="6">
    <source>
        <dbReference type="ARBA" id="ARBA00023163"/>
    </source>
</evidence>